<keyword evidence="4" id="KW-0539">Nucleus</keyword>
<evidence type="ECO:0000259" key="5">
    <source>
        <dbReference type="PROSITE" id="PS50048"/>
    </source>
</evidence>
<dbReference type="Pfam" id="PF00172">
    <property type="entry name" value="Zn_clus"/>
    <property type="match status" value="1"/>
</dbReference>
<organism evidence="6">
    <name type="scientific">Talaromyces marneffei PM1</name>
    <dbReference type="NCBI Taxonomy" id="1077442"/>
    <lineage>
        <taxon>Eukaryota</taxon>
        <taxon>Fungi</taxon>
        <taxon>Dikarya</taxon>
        <taxon>Ascomycota</taxon>
        <taxon>Pezizomycotina</taxon>
        <taxon>Eurotiomycetes</taxon>
        <taxon>Eurotiomycetidae</taxon>
        <taxon>Eurotiales</taxon>
        <taxon>Trichocomaceae</taxon>
        <taxon>Talaromyces</taxon>
        <taxon>Talaromyces sect. Talaromyces</taxon>
    </lineage>
</organism>
<dbReference type="HOGENOM" id="CLU_300934_0_0_1"/>
<dbReference type="PANTHER" id="PTHR47784">
    <property type="entry name" value="STEROL UPTAKE CONTROL PROTEIN 2"/>
    <property type="match status" value="1"/>
</dbReference>
<reference evidence="6" key="1">
    <citation type="journal article" date="2014" name="PLoS Genet.">
        <title>Signature Gene Expression Reveals Novel Clues to the Molecular Mechanisms of Dimorphic Transition in Penicillium marneffei.</title>
        <authorList>
            <person name="Yang E."/>
            <person name="Wang G."/>
            <person name="Cai J."/>
            <person name="Woo P.C."/>
            <person name="Lau S.K."/>
            <person name="Yuen K.-Y."/>
            <person name="Chow W.-N."/>
            <person name="Lin X."/>
        </authorList>
    </citation>
    <scope>NUCLEOTIDE SEQUENCE [LARGE SCALE GENOMIC DNA]</scope>
    <source>
        <strain evidence="6">PM1</strain>
    </source>
</reference>
<comment type="caution">
    <text evidence="6">The sequence shown here is derived from an EMBL/GenBank/DDBJ whole genome shotgun (WGS) entry which is preliminary data.</text>
</comment>
<feature type="domain" description="Zn(2)-C6 fungal-type" evidence="5">
    <location>
        <begin position="610"/>
        <end position="639"/>
    </location>
</feature>
<dbReference type="PROSITE" id="PS50048">
    <property type="entry name" value="ZN2_CY6_FUNGAL_2"/>
    <property type="match status" value="1"/>
</dbReference>
<evidence type="ECO:0000256" key="3">
    <source>
        <dbReference type="ARBA" id="ARBA00023163"/>
    </source>
</evidence>
<sequence>MPKIDGLPEGVLYLMFNQLQPSERRRSLRNFLGMNKVCHQFAVPLFYRDLVLHAWDTTGCLEKFLEDIKQLRKGGLGEKYTIHARNVKIWDSSPSLFVVHNSYEELPSDNRKVIRYRKEWVEEFENIPMPKDPDSREAQPLAVWETLAAALKSFKKLYNLIWVCQKKFPPCLLDAIHTKHTDCLLHLRTFLPRQVSKKGIEHPYDLDLIKSPNLHSITFKLPRTNHRNTPEELKRVFDWHEIAALQLVATAPNVKHVNIVTGFEKSSGVLYPNYISKLGRGRENLWESKKKTSLTSLIFNRWRLMQLDDIKEWLTCIKLSDIRHLVLGHVSDPQVLSSLAEKAGHLPLETFGITLVQTTNQLSLIHELARLVHELRYLKDLRLAGYHLGTSLFDEVIEWHGPNLRRLTLSPLSKSELISSREIMKIERHCHQLHFLKMTIEKPAANTELSGVCPNLDALQELSLQISGIAEDGLPGKIEDTIRQQKRTRLHYLKIWDDVKMFYFNSNRPTHSSDNSSKPWSNGSSLPSIEGNRNPIFIFNEGAPPSWMIETELTEVFQGLPTANSSFEESTTTFWLSSTSDSEKILSEVPKIEGFDPSRQRRAHRKSKGGCENCKKRRVKCNEKTPCANCVRRGQHCQRIAQYDTIIAIPPVPTTKVPLLELKWKEGDVNLLHLRLYHHFQTSTIQTLRFSPEVWEYALQLSFRFDFLANAILCVAARHLSVLLPEDPYLSTAAATHLGRALSQFRHQLSATSLLLQYEVWTNTDDYASPQDSSASFNMPRDQIFAFCSSLKKMFLNCVPMIGDQPSVFRPYIRHDPRTVLIKNAEISNNTLDAYQTTFSYGRPLSESSFNPRITHIRGTDLVTSEQWQHSTSKTLEVADLIEDCYKPIITQLCLILTFLPESQPPDAVVKRARPYSELVRHVLSFPVTCHGPFNSMIQQGDPHALLLLFHFYRAVRILIPENECWWVHKRARVSEVALKAWLMRQVTKQGDNS</sequence>
<dbReference type="CDD" id="cd00067">
    <property type="entry name" value="GAL4"/>
    <property type="match status" value="1"/>
</dbReference>
<dbReference type="Gene3D" id="3.80.10.10">
    <property type="entry name" value="Ribonuclease Inhibitor"/>
    <property type="match status" value="1"/>
</dbReference>
<dbReference type="SUPFAM" id="SSF57701">
    <property type="entry name" value="Zn2/Cys6 DNA-binding domain"/>
    <property type="match status" value="1"/>
</dbReference>
<dbReference type="InterPro" id="IPR053157">
    <property type="entry name" value="Sterol_Uptake_Regulator"/>
</dbReference>
<dbReference type="InterPro" id="IPR036864">
    <property type="entry name" value="Zn2-C6_fun-type_DNA-bd_sf"/>
</dbReference>
<protein>
    <submittedName>
        <fullName evidence="6">Sterol uptake control protein 2</fullName>
    </submittedName>
</protein>
<dbReference type="PANTHER" id="PTHR47784:SF5">
    <property type="entry name" value="STEROL UPTAKE CONTROL PROTEIN 2"/>
    <property type="match status" value="1"/>
</dbReference>
<dbReference type="SMART" id="SM00066">
    <property type="entry name" value="GAL4"/>
    <property type="match status" value="1"/>
</dbReference>
<proteinExistence type="predicted"/>
<dbReference type="PROSITE" id="PS00463">
    <property type="entry name" value="ZN2_CY6_FUNGAL_1"/>
    <property type="match status" value="1"/>
</dbReference>
<evidence type="ECO:0000256" key="2">
    <source>
        <dbReference type="ARBA" id="ARBA00023125"/>
    </source>
</evidence>
<evidence type="ECO:0000256" key="1">
    <source>
        <dbReference type="ARBA" id="ARBA00023015"/>
    </source>
</evidence>
<keyword evidence="2" id="KW-0238">DNA-binding</keyword>
<dbReference type="GO" id="GO:0008270">
    <property type="term" value="F:zinc ion binding"/>
    <property type="evidence" value="ECO:0007669"/>
    <property type="project" value="InterPro"/>
</dbReference>
<accession>A0A093V923</accession>
<evidence type="ECO:0000256" key="4">
    <source>
        <dbReference type="ARBA" id="ARBA00023242"/>
    </source>
</evidence>
<dbReference type="AlphaFoldDB" id="A0A093V923"/>
<name>A0A093V923_TALMA</name>
<keyword evidence="1" id="KW-0805">Transcription regulation</keyword>
<keyword evidence="3" id="KW-0804">Transcription</keyword>
<dbReference type="InterPro" id="IPR001138">
    <property type="entry name" value="Zn2Cys6_DnaBD"/>
</dbReference>
<dbReference type="Gene3D" id="4.10.240.10">
    <property type="entry name" value="Zn(2)-C6 fungal-type DNA-binding domain"/>
    <property type="match status" value="1"/>
</dbReference>
<evidence type="ECO:0000313" key="6">
    <source>
        <dbReference type="EMBL" id="KFX49007.1"/>
    </source>
</evidence>
<dbReference type="GO" id="GO:0003677">
    <property type="term" value="F:DNA binding"/>
    <property type="evidence" value="ECO:0007669"/>
    <property type="project" value="UniProtKB-KW"/>
</dbReference>
<dbReference type="EMBL" id="JPOX01000010">
    <property type="protein sequence ID" value="KFX49007.1"/>
    <property type="molecule type" value="Genomic_DNA"/>
</dbReference>
<dbReference type="InterPro" id="IPR032675">
    <property type="entry name" value="LRR_dom_sf"/>
</dbReference>
<gene>
    <name evidence="6" type="ORF">GQ26_0100560</name>
</gene>
<dbReference type="GO" id="GO:0001228">
    <property type="term" value="F:DNA-binding transcription activator activity, RNA polymerase II-specific"/>
    <property type="evidence" value="ECO:0007669"/>
    <property type="project" value="TreeGrafter"/>
</dbReference>